<dbReference type="RefSeq" id="WP_148974151.1">
    <property type="nucleotide sequence ID" value="NZ_CP160000.1"/>
</dbReference>
<dbReference type="Gene3D" id="3.40.50.10490">
    <property type="entry name" value="Glucose-6-phosphate isomerase like protein, domain 1"/>
    <property type="match status" value="1"/>
</dbReference>
<dbReference type="InterPro" id="IPR001347">
    <property type="entry name" value="SIS_dom"/>
</dbReference>
<comment type="similarity">
    <text evidence="1">Belongs to the SIS family. PHI subfamily.</text>
</comment>
<dbReference type="InterPro" id="IPR046348">
    <property type="entry name" value="SIS_dom_sf"/>
</dbReference>
<name>A0A5D4RHP7_9BACI</name>
<dbReference type="NCBIfam" id="TIGR03127">
    <property type="entry name" value="RuMP_HxlB"/>
    <property type="match status" value="1"/>
</dbReference>
<organism evidence="3 4">
    <name type="scientific">Bacillus infantis</name>
    <dbReference type="NCBI Taxonomy" id="324767"/>
    <lineage>
        <taxon>Bacteria</taxon>
        <taxon>Bacillati</taxon>
        <taxon>Bacillota</taxon>
        <taxon>Bacilli</taxon>
        <taxon>Bacillales</taxon>
        <taxon>Bacillaceae</taxon>
        <taxon>Bacillus</taxon>
    </lineage>
</organism>
<dbReference type="InterPro" id="IPR017552">
    <property type="entry name" value="PHI/rmpB"/>
</dbReference>
<dbReference type="GO" id="GO:0016853">
    <property type="term" value="F:isomerase activity"/>
    <property type="evidence" value="ECO:0007669"/>
    <property type="project" value="InterPro"/>
</dbReference>
<dbReference type="PANTHER" id="PTHR43443">
    <property type="entry name" value="3-HEXULOSE-6-PHOSPHATE ISOMERASE"/>
    <property type="match status" value="1"/>
</dbReference>
<dbReference type="GO" id="GO:0097367">
    <property type="term" value="F:carbohydrate derivative binding"/>
    <property type="evidence" value="ECO:0007669"/>
    <property type="project" value="InterPro"/>
</dbReference>
<dbReference type="GeneID" id="97351548"/>
<dbReference type="EMBL" id="VTER01000003">
    <property type="protein sequence ID" value="TYS50349.1"/>
    <property type="molecule type" value="Genomic_DNA"/>
</dbReference>
<sequence length="181" mass="19320">MKTTAAILEEMRAVCTAVDAEQYQSFVELLKGDGRFFFAGEGRSGLVAKAIAMRLMHSGKTVYVVGETTTPAIAEKDILIVLSGSGKTGQAMSVSENASKTGAKVFLVTTSKEAVQSPVFAGCLVIPAATKYRLPGEPKTIQPLGNQFDQAAHLLLDAAIIDSLEEKDANDEMKKNHTNLE</sequence>
<evidence type="ECO:0000259" key="2">
    <source>
        <dbReference type="PROSITE" id="PS51464"/>
    </source>
</evidence>
<evidence type="ECO:0000256" key="1">
    <source>
        <dbReference type="ARBA" id="ARBA00009235"/>
    </source>
</evidence>
<dbReference type="PANTHER" id="PTHR43443:SF1">
    <property type="entry name" value="3-HEXULOSE-6-PHOSPHATE ISOMERASE"/>
    <property type="match status" value="1"/>
</dbReference>
<evidence type="ECO:0000313" key="3">
    <source>
        <dbReference type="EMBL" id="TYS50349.1"/>
    </source>
</evidence>
<dbReference type="CDD" id="cd05005">
    <property type="entry name" value="SIS_PHI"/>
    <property type="match status" value="1"/>
</dbReference>
<comment type="caution">
    <text evidence="3">The sequence shown here is derived from an EMBL/GenBank/DDBJ whole genome shotgun (WGS) entry which is preliminary data.</text>
</comment>
<gene>
    <name evidence="3" type="ORF">FZD51_07345</name>
</gene>
<dbReference type="SUPFAM" id="SSF53697">
    <property type="entry name" value="SIS domain"/>
    <property type="match status" value="1"/>
</dbReference>
<protein>
    <submittedName>
        <fullName evidence="3">SIS domain-containing protein</fullName>
    </submittedName>
</protein>
<dbReference type="Proteomes" id="UP000322139">
    <property type="component" value="Unassembled WGS sequence"/>
</dbReference>
<evidence type="ECO:0000313" key="4">
    <source>
        <dbReference type="Proteomes" id="UP000322139"/>
    </source>
</evidence>
<reference evidence="3 4" key="1">
    <citation type="submission" date="2019-08" db="EMBL/GenBank/DDBJ databases">
        <title>Bacillus genomes from the desert of Cuatro Cienegas, Coahuila.</title>
        <authorList>
            <person name="Olmedo-Alvarez G."/>
        </authorList>
    </citation>
    <scope>NUCLEOTIDE SEQUENCE [LARGE SCALE GENOMIC DNA]</scope>
    <source>
        <strain evidence="3 4">CH446_14T</strain>
    </source>
</reference>
<dbReference type="PROSITE" id="PS51464">
    <property type="entry name" value="SIS"/>
    <property type="match status" value="1"/>
</dbReference>
<dbReference type="Pfam" id="PF01380">
    <property type="entry name" value="SIS"/>
    <property type="match status" value="1"/>
</dbReference>
<dbReference type="AlphaFoldDB" id="A0A5D4RHP7"/>
<proteinExistence type="inferred from homology"/>
<dbReference type="GO" id="GO:1901135">
    <property type="term" value="P:carbohydrate derivative metabolic process"/>
    <property type="evidence" value="ECO:0007669"/>
    <property type="project" value="InterPro"/>
</dbReference>
<feature type="domain" description="SIS" evidence="2">
    <location>
        <begin position="26"/>
        <end position="170"/>
    </location>
</feature>
<accession>A0A5D4RHP7</accession>